<evidence type="ECO:0000313" key="2">
    <source>
        <dbReference type="EMBL" id="GHD08415.1"/>
    </source>
</evidence>
<feature type="domain" description="DUF306" evidence="1">
    <location>
        <begin position="62"/>
        <end position="138"/>
    </location>
</feature>
<dbReference type="Gene3D" id="2.40.128.270">
    <property type="match status" value="1"/>
</dbReference>
<dbReference type="EMBL" id="BMXK01000008">
    <property type="protein sequence ID" value="GHD08415.1"/>
    <property type="molecule type" value="Genomic_DNA"/>
</dbReference>
<proteinExistence type="predicted"/>
<name>A0ABQ3GI76_9MICC</name>
<sequence length="144" mass="15354">MREPHRDKRAGMRHAGRMAPNLPRALPLVLAVLAAAGLSACDPAGGGSPVQERVLGRWGMDDGASAWLRFDADGSLTGSDGCNRLSGSWSVDDGRVRTLGVVRTLMWCENLVEWIGDLDTLEVEGDVLVVFDADGGRVGTLTRP</sequence>
<accession>A0ABQ3GI76</accession>
<dbReference type="Pfam" id="PF03724">
    <property type="entry name" value="META"/>
    <property type="match status" value="1"/>
</dbReference>
<dbReference type="Proteomes" id="UP000642819">
    <property type="component" value="Unassembled WGS sequence"/>
</dbReference>
<protein>
    <submittedName>
        <fullName evidence="2">META domain-containing protein</fullName>
    </submittedName>
</protein>
<keyword evidence="3" id="KW-1185">Reference proteome</keyword>
<organism evidence="2 3">
    <name type="scientific">Zhihengliuella salsuginis</name>
    <dbReference type="NCBI Taxonomy" id="578222"/>
    <lineage>
        <taxon>Bacteria</taxon>
        <taxon>Bacillati</taxon>
        <taxon>Actinomycetota</taxon>
        <taxon>Actinomycetes</taxon>
        <taxon>Micrococcales</taxon>
        <taxon>Micrococcaceae</taxon>
        <taxon>Zhihengliuella</taxon>
    </lineage>
</organism>
<gene>
    <name evidence="2" type="ORF">GCM10008096_20040</name>
</gene>
<evidence type="ECO:0000259" key="1">
    <source>
        <dbReference type="Pfam" id="PF03724"/>
    </source>
</evidence>
<dbReference type="InterPro" id="IPR038670">
    <property type="entry name" value="HslJ-like_sf"/>
</dbReference>
<evidence type="ECO:0000313" key="3">
    <source>
        <dbReference type="Proteomes" id="UP000642819"/>
    </source>
</evidence>
<comment type="caution">
    <text evidence="2">The sequence shown here is derived from an EMBL/GenBank/DDBJ whole genome shotgun (WGS) entry which is preliminary data.</text>
</comment>
<reference evidence="3" key="1">
    <citation type="journal article" date="2019" name="Int. J. Syst. Evol. Microbiol.">
        <title>The Global Catalogue of Microorganisms (GCM) 10K type strain sequencing project: providing services to taxonomists for standard genome sequencing and annotation.</title>
        <authorList>
            <consortium name="The Broad Institute Genomics Platform"/>
            <consortium name="The Broad Institute Genome Sequencing Center for Infectious Disease"/>
            <person name="Wu L."/>
            <person name="Ma J."/>
        </authorList>
    </citation>
    <scope>NUCLEOTIDE SEQUENCE [LARGE SCALE GENOMIC DNA]</scope>
    <source>
        <strain evidence="3">KCTC 19466</strain>
    </source>
</reference>
<dbReference type="InterPro" id="IPR005184">
    <property type="entry name" value="DUF306_Meta_HslJ"/>
</dbReference>